<name>A0AA36F0M0_OCTVU</name>
<feature type="compositionally biased region" description="Basic residues" evidence="1">
    <location>
        <begin position="64"/>
        <end position="74"/>
    </location>
</feature>
<dbReference type="AlphaFoldDB" id="A0AA36F0M0"/>
<reference evidence="2" key="1">
    <citation type="submission" date="2023-08" db="EMBL/GenBank/DDBJ databases">
        <authorList>
            <person name="Alioto T."/>
            <person name="Alioto T."/>
            <person name="Gomez Garrido J."/>
        </authorList>
    </citation>
    <scope>NUCLEOTIDE SEQUENCE</scope>
</reference>
<dbReference type="Proteomes" id="UP001162480">
    <property type="component" value="Chromosome 3"/>
</dbReference>
<sequence>MEDMLRAMNLQSQEEVWQWFRLKEKEQMEEKYLQSEENSDTQTEMNEAVDSRRETQEKKENEKKKKCNNNKSGKKNVDDRLGFQFRHEKALEPQRRSALD</sequence>
<proteinExistence type="predicted"/>
<keyword evidence="3" id="KW-1185">Reference proteome</keyword>
<evidence type="ECO:0000313" key="2">
    <source>
        <dbReference type="EMBL" id="CAI9720067.1"/>
    </source>
</evidence>
<organism evidence="2 3">
    <name type="scientific">Octopus vulgaris</name>
    <name type="common">Common octopus</name>
    <dbReference type="NCBI Taxonomy" id="6645"/>
    <lineage>
        <taxon>Eukaryota</taxon>
        <taxon>Metazoa</taxon>
        <taxon>Spiralia</taxon>
        <taxon>Lophotrochozoa</taxon>
        <taxon>Mollusca</taxon>
        <taxon>Cephalopoda</taxon>
        <taxon>Coleoidea</taxon>
        <taxon>Octopodiformes</taxon>
        <taxon>Octopoda</taxon>
        <taxon>Incirrata</taxon>
        <taxon>Octopodidae</taxon>
        <taxon>Octopus</taxon>
    </lineage>
</organism>
<feature type="compositionally biased region" description="Basic and acidic residues" evidence="1">
    <location>
        <begin position="75"/>
        <end position="100"/>
    </location>
</feature>
<dbReference type="EMBL" id="OX597816">
    <property type="protein sequence ID" value="CAI9720067.1"/>
    <property type="molecule type" value="Genomic_DNA"/>
</dbReference>
<evidence type="ECO:0000256" key="1">
    <source>
        <dbReference type="SAM" id="MobiDB-lite"/>
    </source>
</evidence>
<gene>
    <name evidence="2" type="ORF">OCTVUL_1B007537</name>
</gene>
<feature type="compositionally biased region" description="Basic and acidic residues" evidence="1">
    <location>
        <begin position="49"/>
        <end position="63"/>
    </location>
</feature>
<evidence type="ECO:0000313" key="3">
    <source>
        <dbReference type="Proteomes" id="UP001162480"/>
    </source>
</evidence>
<accession>A0AA36F0M0</accession>
<protein>
    <submittedName>
        <fullName evidence="2">Uncharacterized protein</fullName>
    </submittedName>
</protein>
<feature type="region of interest" description="Disordered" evidence="1">
    <location>
        <begin position="31"/>
        <end position="100"/>
    </location>
</feature>